<evidence type="ECO:0000256" key="3">
    <source>
        <dbReference type="ARBA" id="ARBA00022825"/>
    </source>
</evidence>
<comment type="similarity">
    <text evidence="4">Belongs to the peptidase S8 family.</text>
</comment>
<feature type="compositionally biased region" description="Gly residues" evidence="5">
    <location>
        <begin position="45"/>
        <end position="60"/>
    </location>
</feature>
<dbReference type="SUPFAM" id="SSF52743">
    <property type="entry name" value="Subtilisin-like"/>
    <property type="match status" value="1"/>
</dbReference>
<gene>
    <name evidence="7" type="ORF">AB2U05_31760</name>
</gene>
<dbReference type="InterPro" id="IPR015500">
    <property type="entry name" value="Peptidase_S8_subtilisin-rel"/>
</dbReference>
<dbReference type="Pfam" id="PF00082">
    <property type="entry name" value="Peptidase_S8"/>
    <property type="match status" value="1"/>
</dbReference>
<proteinExistence type="inferred from homology"/>
<evidence type="ECO:0000256" key="5">
    <source>
        <dbReference type="SAM" id="MobiDB-lite"/>
    </source>
</evidence>
<evidence type="ECO:0000259" key="6">
    <source>
        <dbReference type="Pfam" id="PF00082"/>
    </source>
</evidence>
<feature type="domain" description="Peptidase S8/S53" evidence="6">
    <location>
        <begin position="273"/>
        <end position="564"/>
    </location>
</feature>
<feature type="active site" description="Charge relay system" evidence="4">
    <location>
        <position position="307"/>
    </location>
</feature>
<feature type="region of interest" description="Disordered" evidence="5">
    <location>
        <begin position="40"/>
        <end position="64"/>
    </location>
</feature>
<dbReference type="EMBL" id="CP163445">
    <property type="protein sequence ID" value="XDQ82753.1"/>
    <property type="molecule type" value="Genomic_DNA"/>
</dbReference>
<dbReference type="PROSITE" id="PS51892">
    <property type="entry name" value="SUBTILASE"/>
    <property type="match status" value="1"/>
</dbReference>
<dbReference type="RefSeq" id="WP_369185038.1">
    <property type="nucleotide sequence ID" value="NZ_CP163445.1"/>
</dbReference>
<dbReference type="PRINTS" id="PR00723">
    <property type="entry name" value="SUBTILISIN"/>
</dbReference>
<dbReference type="InterPro" id="IPR036852">
    <property type="entry name" value="Peptidase_S8/S53_dom_sf"/>
</dbReference>
<dbReference type="Gene3D" id="3.40.50.200">
    <property type="entry name" value="Peptidase S8/S53 domain"/>
    <property type="match status" value="1"/>
</dbReference>
<feature type="active site" description="Charge relay system" evidence="4">
    <location>
        <position position="508"/>
    </location>
</feature>
<feature type="active site" description="Charge relay system" evidence="4">
    <location>
        <position position="282"/>
    </location>
</feature>
<feature type="compositionally biased region" description="Low complexity" evidence="5">
    <location>
        <begin position="794"/>
        <end position="803"/>
    </location>
</feature>
<dbReference type="GO" id="GO:0006508">
    <property type="term" value="P:proteolysis"/>
    <property type="evidence" value="ECO:0007669"/>
    <property type="project" value="UniProtKB-KW"/>
</dbReference>
<evidence type="ECO:0000313" key="7">
    <source>
        <dbReference type="EMBL" id="XDQ82753.1"/>
    </source>
</evidence>
<accession>A0AB39TU24</accession>
<feature type="region of interest" description="Disordered" evidence="5">
    <location>
        <begin position="741"/>
        <end position="820"/>
    </location>
</feature>
<protein>
    <submittedName>
        <fullName evidence="7">S8 family serine peptidase</fullName>
    </submittedName>
</protein>
<name>A0AB39TU24_9ACTN</name>
<dbReference type="Gene3D" id="2.60.120.380">
    <property type="match status" value="1"/>
</dbReference>
<feature type="compositionally biased region" description="Polar residues" evidence="5">
    <location>
        <begin position="741"/>
        <end position="752"/>
    </location>
</feature>
<evidence type="ECO:0000256" key="4">
    <source>
        <dbReference type="PROSITE-ProRule" id="PRU01240"/>
    </source>
</evidence>
<dbReference type="GO" id="GO:0004252">
    <property type="term" value="F:serine-type endopeptidase activity"/>
    <property type="evidence" value="ECO:0007669"/>
    <property type="project" value="UniProtKB-UniRule"/>
</dbReference>
<sequence length="1781" mass="183247">MSRTVIVPQTSPVLRDASTHVLFHYANGELLVETDAATVEDARGGGDGGGDGGGGGGGQDGEIPVTTGLAIGTPHQLAAARSGLDAVPGNAPATAYVELRGPADGDMLAAIERAGVHPQQFVPAASYLCTGTGAALRAVRALPFVRSVIPVGADLKASVPTSEDANAPVDVEVVASAALVEAGSFAEQLAAVPGVTVEGPAEAAGAWVRVPAKVTTAGQEALLADRRIVAVEPRAAKVPEDEVADLVLVAGLDAANHPEGSYTTWLDDHAVNGTGVTIGIVDGGVDVSHPAFTGRITDLAAGQKAWHATFVAGHAAGSYLDSKDKDGFVYGLGVAPCAGLLAQDMTKNAGTLCSETVSSSSPAGVAGSIQNNSWGAGTHDPMDYLSLEATYDGLVRNATGAAEAVPLTICFSVGNDGTAGITRPHGAKNLIVTGNSENYRPDFGGTDADNVREVYSGAHASSIGNCGDGRIRPHVVAPGEWTASANYDSHPGEKEYVDDRITWGGGSSGASPKTAGACALLTQWWRAHDGGASPSPAMLRALVVNGAEPIDSGGTVPNTTQGWGRLDLDNVVSDTVHRCYVDQTILLTSRGDSRTWTIRPTDPTRPLRVTLAWTDPPGAPGTGTATAPAVVNKLALRARSKGLLYRANQFGSGWSVPDQGEQHEGWDNTQCVFLRPEDLDDTVEVSVTALDLAMNCLTNTADTPQQDFALVIRGGFLDQGATPADVFLVIDPAAGSASIDTTSNWAPGSSDSAAVGSPPVSTQTARPTTAATTTPGSDGSSAGSNGSGAGSDGSGTDSPTTDSWWNEPGAATETTRALPPVPPAVLAGAAAGLGIARGVAAVSTPDAAARPVDDLGAALARIDASWATHDGTRRRAAVLVVGDATRVSLADVATLRRLAFRGELWVLSSTRSVLGFLAQRVHRRTGVHYRLSLDANGLAQSVRDALAEAAGLQRLEVRTRVLPPATDCEFDVLPADEALLLRVQSPQAHALVLRLAEGPGAAPVQLTPGALPAGVSVTVSDGLVEVRTPVLPGRAGPWTLSVTFPAGSPPPVVDVYARSRFAPGATRTDTGAGPLVAVHGGSSGRLGRLHFEPPRVAGATGQVRGLETDRGIDLVSTTSRLDQRGPVQEAPKEVLVRSLGTVVRTQQVGRGARVIDLIGTASGAVATGHRFSRKVRTGVVELEPRSVWRASLPPAPVITTAATEVVDVARGADGVSALTLCRGPRRRRIAVPDPALRRRIADLDLTDRHLIFAVRGSDLVAVVRGLDGIRPGSAVAQPPAGGAPAVEDVRVARTVLLADDIQNDAQDFSTLDDRPPQLRHFPVSPPHRSPVVLRPVWHGPAQVLPVPVPTLGAPVAVGGFVLWPDQAHSQAYFSLAAPRLRTVSLVVDRADVPAAGGTTTKITGGNAVVTVSAYADDDPTRLPALRAGWATALIGGGYAGAGSWQYAPLSLQALDGLLDIPVTDLAGPVTVATARDAGTAVFSVPLSETGALGWSSLLNSSSGSRIVGACTLKAKYAAKLGDTVVAQDSTLACALGTLLAGAGPGDVTTVDPQVTVVSQVIVTPNQLVDSVTVDLLPSQGAPPASLTFTKEGGQTPVPVTAQHIETVTVGYDASVRFTQAGWPLIPQKGTLDFAKADWNLWIKPDSWLVEFSLLALFLDAQNQVQAAQGPTDVVTLRMAYNHPVLAGPLTLAFAAPDNQLVTVPFPVPPGAAAPPTLELDVLGTRGPTVVGPKSRVLTAEETMIVVKIYANGAVDITTNKDHVAEGTQLDYALSMLANLHG</sequence>
<organism evidence="7">
    <name type="scientific">Streptomyces sp. Y1</name>
    <dbReference type="NCBI Taxonomy" id="3238634"/>
    <lineage>
        <taxon>Bacteria</taxon>
        <taxon>Bacillati</taxon>
        <taxon>Actinomycetota</taxon>
        <taxon>Actinomycetes</taxon>
        <taxon>Kitasatosporales</taxon>
        <taxon>Streptomycetaceae</taxon>
        <taxon>Streptomyces</taxon>
    </lineage>
</organism>
<reference evidence="7" key="1">
    <citation type="submission" date="2024-07" db="EMBL/GenBank/DDBJ databases">
        <authorList>
            <person name="Yu S.T."/>
        </authorList>
    </citation>
    <scope>NUCLEOTIDE SEQUENCE</scope>
    <source>
        <strain evidence="7">Y1</strain>
    </source>
</reference>
<keyword evidence="1 4" id="KW-0645">Protease</keyword>
<feature type="compositionally biased region" description="Low complexity" evidence="5">
    <location>
        <begin position="761"/>
        <end position="784"/>
    </location>
</feature>
<keyword evidence="2 4" id="KW-0378">Hydrolase</keyword>
<keyword evidence="3 4" id="KW-0720">Serine protease</keyword>
<evidence type="ECO:0000256" key="2">
    <source>
        <dbReference type="ARBA" id="ARBA00022801"/>
    </source>
</evidence>
<evidence type="ECO:0000256" key="1">
    <source>
        <dbReference type="ARBA" id="ARBA00022670"/>
    </source>
</evidence>
<dbReference type="InterPro" id="IPR000209">
    <property type="entry name" value="Peptidase_S8/S53_dom"/>
</dbReference>